<evidence type="ECO:0000256" key="2">
    <source>
        <dbReference type="ARBA" id="ARBA00022900"/>
    </source>
</evidence>
<dbReference type="GO" id="GO:0005576">
    <property type="term" value="C:extracellular region"/>
    <property type="evidence" value="ECO:0007669"/>
    <property type="project" value="TreeGrafter"/>
</dbReference>
<name>A0A7G7WZ05_9CNID</name>
<evidence type="ECO:0000313" key="6">
    <source>
        <dbReference type="EMBL" id="QNH72494.1"/>
    </source>
</evidence>
<dbReference type="Pfam" id="PF07648">
    <property type="entry name" value="Kazal_2"/>
    <property type="match status" value="1"/>
</dbReference>
<dbReference type="EMBL" id="MT747623">
    <property type="protein sequence ID" value="QNH72557.1"/>
    <property type="molecule type" value="mRNA"/>
</dbReference>
<sequence>MELRGMAFVVTLFTVYLIYFPDPCLSKVHCPLACLPVYKPVCASDGKTYDNLCEVGQSNCAKVGSNAPRITVLHDGHCTEDSVKRKKVKCLRVNRRKFLYC</sequence>
<dbReference type="SMART" id="SM00280">
    <property type="entry name" value="KAZAL"/>
    <property type="match status" value="1"/>
</dbReference>
<feature type="domain" description="Kazal-like" evidence="5">
    <location>
        <begin position="25"/>
        <end position="80"/>
    </location>
</feature>
<keyword evidence="3" id="KW-1015">Disulfide bond</keyword>
<dbReference type="SUPFAM" id="SSF100895">
    <property type="entry name" value="Kazal-type serine protease inhibitors"/>
    <property type="match status" value="1"/>
</dbReference>
<dbReference type="PANTHER" id="PTHR10913">
    <property type="entry name" value="FOLLISTATIN-RELATED"/>
    <property type="match status" value="1"/>
</dbReference>
<dbReference type="InterPro" id="IPR050653">
    <property type="entry name" value="Prot_Inhib_GrowthFact_Antg"/>
</dbReference>
<dbReference type="InterPro" id="IPR002350">
    <property type="entry name" value="Kazal_dom"/>
</dbReference>
<organism evidence="6">
    <name type="scientific">Ceriantheomorphe brasiliensis</name>
    <dbReference type="NCBI Taxonomy" id="1048506"/>
    <lineage>
        <taxon>Eukaryota</taxon>
        <taxon>Metazoa</taxon>
        <taxon>Cnidaria</taxon>
        <taxon>Anthozoa</taxon>
        <taxon>Ceriantharia</taxon>
        <taxon>Spirularia</taxon>
        <taxon>Cerianthidae</taxon>
        <taxon>Ceriantheomorphe</taxon>
    </lineage>
</organism>
<keyword evidence="2" id="KW-0722">Serine protease inhibitor</keyword>
<evidence type="ECO:0000259" key="5">
    <source>
        <dbReference type="PROSITE" id="PS51465"/>
    </source>
</evidence>
<reference evidence="6" key="2">
    <citation type="submission" date="2020-07" db="EMBL/GenBank/DDBJ databases">
        <authorList>
            <person name="Klompen A.L."/>
            <person name="Macrander J."/>
            <person name="Reitzel A.M."/>
            <person name="Stampar S.N."/>
        </authorList>
    </citation>
    <scope>NUCLEOTIDE SEQUENCE</scope>
</reference>
<proteinExistence type="evidence at transcript level"/>
<dbReference type="CDD" id="cd00104">
    <property type="entry name" value="KAZAL_FS"/>
    <property type="match status" value="1"/>
</dbReference>
<dbReference type="InterPro" id="IPR036058">
    <property type="entry name" value="Kazal_dom_sf"/>
</dbReference>
<dbReference type="Gene3D" id="3.30.60.30">
    <property type="match status" value="1"/>
</dbReference>
<dbReference type="GO" id="GO:0030154">
    <property type="term" value="P:cell differentiation"/>
    <property type="evidence" value="ECO:0007669"/>
    <property type="project" value="TreeGrafter"/>
</dbReference>
<dbReference type="PROSITE" id="PS51465">
    <property type="entry name" value="KAZAL_2"/>
    <property type="match status" value="1"/>
</dbReference>
<protein>
    <submittedName>
        <fullName evidence="6">Toxin candidate TRINITY_DN5735_c0_g1_i1</fullName>
    </submittedName>
</protein>
<dbReference type="EMBL" id="MT747560">
    <property type="protein sequence ID" value="QNH72494.1"/>
    <property type="molecule type" value="mRNA"/>
</dbReference>
<reference evidence="6" key="1">
    <citation type="journal article" date="2020" name="Mar. Drugs">
        <title>Transcriptomic Analysis of Four Cerianthid (Cnidaria, Ceriantharia) Venoms.</title>
        <authorList>
            <person name="Klompen A.M.L."/>
            <person name="Macrander J."/>
            <person name="Reitzel A.M."/>
            <person name="Stampar S.N."/>
        </authorList>
    </citation>
    <scope>NUCLEOTIDE SEQUENCE</scope>
</reference>
<evidence type="ECO:0000256" key="1">
    <source>
        <dbReference type="ARBA" id="ARBA00022690"/>
    </source>
</evidence>
<evidence type="ECO:0000256" key="3">
    <source>
        <dbReference type="ARBA" id="ARBA00023157"/>
    </source>
</evidence>
<evidence type="ECO:0000256" key="4">
    <source>
        <dbReference type="SAM" id="SignalP"/>
    </source>
</evidence>
<accession>A0A7G7WZ05</accession>
<keyword evidence="4" id="KW-0732">Signal</keyword>
<dbReference type="PANTHER" id="PTHR10913:SF45">
    <property type="entry name" value="FOLLISTATIN, ISOFORM A-RELATED"/>
    <property type="match status" value="1"/>
</dbReference>
<keyword evidence="1" id="KW-0646">Protease inhibitor</keyword>
<feature type="signal peptide" evidence="4">
    <location>
        <begin position="1"/>
        <end position="26"/>
    </location>
</feature>
<feature type="chain" id="PRO_5033590179" evidence="4">
    <location>
        <begin position="27"/>
        <end position="101"/>
    </location>
</feature>
<dbReference type="AlphaFoldDB" id="A0A7G7WZ05"/>